<evidence type="ECO:0000256" key="5">
    <source>
        <dbReference type="ARBA" id="ARBA00008663"/>
    </source>
</evidence>
<evidence type="ECO:0000256" key="10">
    <source>
        <dbReference type="ARBA" id="ARBA00022723"/>
    </source>
</evidence>
<dbReference type="SUPFAM" id="SSF50800">
    <property type="entry name" value="PK beta-barrel domain-like"/>
    <property type="match status" value="1"/>
</dbReference>
<accession>A0A8K0HPW1</accession>
<evidence type="ECO:0000256" key="15">
    <source>
        <dbReference type="ARBA" id="ARBA00022946"/>
    </source>
</evidence>
<evidence type="ECO:0000256" key="19">
    <source>
        <dbReference type="ARBA" id="ARBA00048152"/>
    </source>
</evidence>
<evidence type="ECO:0000256" key="1">
    <source>
        <dbReference type="ARBA" id="ARBA00001946"/>
    </source>
</evidence>
<evidence type="ECO:0000256" key="16">
    <source>
        <dbReference type="ARBA" id="ARBA00022958"/>
    </source>
</evidence>
<dbReference type="PROSITE" id="PS00110">
    <property type="entry name" value="PYRUVATE_KINASE"/>
    <property type="match status" value="1"/>
</dbReference>
<dbReference type="InterPro" id="IPR018209">
    <property type="entry name" value="Pyrv_Knase_AS"/>
</dbReference>
<dbReference type="SUPFAM" id="SSF52935">
    <property type="entry name" value="PK C-terminal domain-like"/>
    <property type="match status" value="1"/>
</dbReference>
<evidence type="ECO:0000256" key="14">
    <source>
        <dbReference type="ARBA" id="ARBA00022842"/>
    </source>
</evidence>
<evidence type="ECO:0000256" key="13">
    <source>
        <dbReference type="ARBA" id="ARBA00022840"/>
    </source>
</evidence>
<dbReference type="FunFam" id="3.40.1380.20:FF:000010">
    <property type="entry name" value="Pyruvate kinase"/>
    <property type="match status" value="1"/>
</dbReference>
<evidence type="ECO:0000256" key="6">
    <source>
        <dbReference type="ARBA" id="ARBA00012142"/>
    </source>
</evidence>
<dbReference type="GO" id="GO:0000287">
    <property type="term" value="F:magnesium ion binding"/>
    <property type="evidence" value="ECO:0007669"/>
    <property type="project" value="InterPro"/>
</dbReference>
<dbReference type="InterPro" id="IPR015806">
    <property type="entry name" value="Pyrv_Knase_insert_dom_sf"/>
</dbReference>
<dbReference type="NCBIfam" id="TIGR01064">
    <property type="entry name" value="pyruv_kin"/>
    <property type="match status" value="1"/>
</dbReference>
<dbReference type="Gene3D" id="2.40.33.10">
    <property type="entry name" value="PK beta-barrel domain-like"/>
    <property type="match status" value="1"/>
</dbReference>
<keyword evidence="12 21" id="KW-0418">Kinase</keyword>
<evidence type="ECO:0000256" key="21">
    <source>
        <dbReference type="RuleBase" id="RU000504"/>
    </source>
</evidence>
<reference evidence="24" key="1">
    <citation type="submission" date="2020-03" db="EMBL/GenBank/DDBJ databases">
        <title>A high-quality chromosome-level genome assembly of a woody plant with both climbing and erect habits, Rhamnella rubrinervis.</title>
        <authorList>
            <person name="Lu Z."/>
            <person name="Yang Y."/>
            <person name="Zhu X."/>
            <person name="Sun Y."/>
        </authorList>
    </citation>
    <scope>NUCLEOTIDE SEQUENCE</scope>
    <source>
        <strain evidence="24">BYM</strain>
        <tissue evidence="24">Leaf</tissue>
    </source>
</reference>
<comment type="catalytic activity">
    <reaction evidence="19 21">
        <text>pyruvate + ATP = phosphoenolpyruvate + ADP + H(+)</text>
        <dbReference type="Rhea" id="RHEA:18157"/>
        <dbReference type="ChEBI" id="CHEBI:15361"/>
        <dbReference type="ChEBI" id="CHEBI:15378"/>
        <dbReference type="ChEBI" id="CHEBI:30616"/>
        <dbReference type="ChEBI" id="CHEBI:58702"/>
        <dbReference type="ChEBI" id="CHEBI:456216"/>
        <dbReference type="EC" id="2.7.1.40"/>
    </reaction>
</comment>
<evidence type="ECO:0000256" key="3">
    <source>
        <dbReference type="ARBA" id="ARBA00004229"/>
    </source>
</evidence>
<feature type="domain" description="Pyruvate kinase C-terminal" evidence="23">
    <location>
        <begin position="483"/>
        <end position="582"/>
    </location>
</feature>
<dbReference type="EMBL" id="VOIH02000001">
    <property type="protein sequence ID" value="KAF3456917.1"/>
    <property type="molecule type" value="Genomic_DNA"/>
</dbReference>
<evidence type="ECO:0000256" key="20">
    <source>
        <dbReference type="ARBA" id="ARBA00063009"/>
    </source>
</evidence>
<keyword evidence="11" id="KW-0547">Nucleotide-binding</keyword>
<dbReference type="GO" id="GO:0009570">
    <property type="term" value="C:chloroplast stroma"/>
    <property type="evidence" value="ECO:0007669"/>
    <property type="project" value="UniProtKB-ARBA"/>
</dbReference>
<evidence type="ECO:0000313" key="25">
    <source>
        <dbReference type="Proteomes" id="UP000796880"/>
    </source>
</evidence>
<dbReference type="SUPFAM" id="SSF51621">
    <property type="entry name" value="Phosphoenolpyruvate/pyruvate domain"/>
    <property type="match status" value="1"/>
</dbReference>
<evidence type="ECO:0000256" key="17">
    <source>
        <dbReference type="ARBA" id="ARBA00023152"/>
    </source>
</evidence>
<dbReference type="AlphaFoldDB" id="A0A8K0HPW1"/>
<keyword evidence="13" id="KW-0067">ATP-binding</keyword>
<evidence type="ECO:0000259" key="22">
    <source>
        <dbReference type="Pfam" id="PF00224"/>
    </source>
</evidence>
<dbReference type="GO" id="GO:0004743">
    <property type="term" value="F:pyruvate kinase activity"/>
    <property type="evidence" value="ECO:0007669"/>
    <property type="project" value="UniProtKB-EC"/>
</dbReference>
<evidence type="ECO:0000256" key="9">
    <source>
        <dbReference type="ARBA" id="ARBA00022679"/>
    </source>
</evidence>
<name>A0A8K0HPW1_9ROSA</name>
<organism evidence="24 25">
    <name type="scientific">Rhamnella rubrinervis</name>
    <dbReference type="NCBI Taxonomy" id="2594499"/>
    <lineage>
        <taxon>Eukaryota</taxon>
        <taxon>Viridiplantae</taxon>
        <taxon>Streptophyta</taxon>
        <taxon>Embryophyta</taxon>
        <taxon>Tracheophyta</taxon>
        <taxon>Spermatophyta</taxon>
        <taxon>Magnoliopsida</taxon>
        <taxon>eudicotyledons</taxon>
        <taxon>Gunneridae</taxon>
        <taxon>Pentapetalae</taxon>
        <taxon>rosids</taxon>
        <taxon>fabids</taxon>
        <taxon>Rosales</taxon>
        <taxon>Rhamnaceae</taxon>
        <taxon>rhamnoid group</taxon>
        <taxon>Rhamneae</taxon>
        <taxon>Rhamnella</taxon>
    </lineage>
</organism>
<keyword evidence="15" id="KW-0809">Transit peptide</keyword>
<evidence type="ECO:0000313" key="24">
    <source>
        <dbReference type="EMBL" id="KAF3456917.1"/>
    </source>
</evidence>
<dbReference type="FunFam" id="2.40.33.10:FF:000005">
    <property type="entry name" value="Pyruvate kinase"/>
    <property type="match status" value="1"/>
</dbReference>
<sequence length="592" mass="64944">MSQSLNLFTPSTRSHSHLASIPKHYHYFCLKPSSLPAGDRAFTVTEFPSIKVNALSSDLDPVLVSGNGTGGGVGEVLSNASRGYALAVPDSSSIEVDAVTEAELKENGFRSTRRTKLVCTIGPATCGFEQLEALAVGGMNVARINMCHGTREWHRTVIDRVRRLNEEKGYAVAIMMDTEGSEIHMGDFGGASSAKAEDGEIWTFSVRAFDSALPERTIIVNYEGFAEDVKIGDELLVDGGMVRFEVIEKIGPDVKCRCTDPGLLLPRANLTFWRDGSLVRERNAMLPTISSKDWLDIDFGIQEGVDFIAISFVKSAEVITHLKSYIAARSRDSDVAVIAKIESIDSLKNLEEIIQASDGAMVARGDLGAQIPLEQVPSAQQRIVQVCRQLNKPVIVASQLLESMIEYPTPTRAEVADVSEAVRQRADALMLSGESAMGQYPEKALAVLRSVSLRIERWWREEKRHEAMELPEVGSSFSDSISEEICISAAKMANNLGVDALFVYTKGGHMASLLSRCRPDCPIFAFTSTTSVRRRLNLQWGLIPFRLSFSDDMESNLNKTFSLLKARNLIKSGDLVIAVSDMLQSIQVMNIP</sequence>
<protein>
    <recommendedName>
        <fullName evidence="6 21">Pyruvate kinase</fullName>
        <ecNumber evidence="6 21">2.7.1.40</ecNumber>
    </recommendedName>
</protein>
<dbReference type="GO" id="GO:0016301">
    <property type="term" value="F:kinase activity"/>
    <property type="evidence" value="ECO:0007669"/>
    <property type="project" value="UniProtKB-KW"/>
</dbReference>
<dbReference type="Pfam" id="PF02887">
    <property type="entry name" value="PK_C"/>
    <property type="match status" value="1"/>
</dbReference>
<dbReference type="InterPro" id="IPR015793">
    <property type="entry name" value="Pyrv_Knase_brl"/>
</dbReference>
<keyword evidence="9 21" id="KW-0808">Transferase</keyword>
<dbReference type="UniPathway" id="UPA00109">
    <property type="reaction ID" value="UER00188"/>
</dbReference>
<evidence type="ECO:0000256" key="2">
    <source>
        <dbReference type="ARBA" id="ARBA00001958"/>
    </source>
</evidence>
<keyword evidence="16" id="KW-0630">Potassium</keyword>
<dbReference type="InterPro" id="IPR011037">
    <property type="entry name" value="Pyrv_Knase-like_insert_dom_sf"/>
</dbReference>
<comment type="subunit">
    <text evidence="20">Oligomer of alpha and beta subunits.</text>
</comment>
<dbReference type="InterPro" id="IPR001697">
    <property type="entry name" value="Pyr_Knase"/>
</dbReference>
<comment type="similarity">
    <text evidence="5 21">Belongs to the pyruvate kinase family.</text>
</comment>
<keyword evidence="14 21" id="KW-0460">Magnesium</keyword>
<dbReference type="InterPro" id="IPR015813">
    <property type="entry name" value="Pyrv/PenolPyrv_kinase-like_dom"/>
</dbReference>
<keyword evidence="18" id="KW-0670">Pyruvate</keyword>
<comment type="pathway">
    <text evidence="4 21">Carbohydrate degradation; glycolysis; pyruvate from D-glyceraldehyde 3-phosphate: step 5/5.</text>
</comment>
<dbReference type="InterPro" id="IPR040442">
    <property type="entry name" value="Pyrv_kinase-like_dom_sf"/>
</dbReference>
<dbReference type="Gene3D" id="3.40.1380.20">
    <property type="entry name" value="Pyruvate kinase, C-terminal domain"/>
    <property type="match status" value="1"/>
</dbReference>
<feature type="domain" description="Pyruvate kinase barrel" evidence="22">
    <location>
        <begin position="113"/>
        <end position="444"/>
    </location>
</feature>
<evidence type="ECO:0000256" key="8">
    <source>
        <dbReference type="ARBA" id="ARBA00022640"/>
    </source>
</evidence>
<dbReference type="Proteomes" id="UP000796880">
    <property type="component" value="Unassembled WGS sequence"/>
</dbReference>
<keyword evidence="25" id="KW-1185">Reference proteome</keyword>
<dbReference type="GO" id="GO:0030955">
    <property type="term" value="F:potassium ion binding"/>
    <property type="evidence" value="ECO:0007669"/>
    <property type="project" value="InterPro"/>
</dbReference>
<evidence type="ECO:0000256" key="18">
    <source>
        <dbReference type="ARBA" id="ARBA00023317"/>
    </source>
</evidence>
<dbReference type="GO" id="GO:0005524">
    <property type="term" value="F:ATP binding"/>
    <property type="evidence" value="ECO:0007669"/>
    <property type="project" value="UniProtKB-KW"/>
</dbReference>
<dbReference type="FunFam" id="3.20.20.60:FF:000025">
    <property type="entry name" value="Pyruvate kinase"/>
    <property type="match status" value="1"/>
</dbReference>
<keyword evidence="8" id="KW-0934">Plastid</keyword>
<keyword evidence="10" id="KW-0479">Metal-binding</keyword>
<dbReference type="Pfam" id="PF00224">
    <property type="entry name" value="PK"/>
    <property type="match status" value="1"/>
</dbReference>
<comment type="cofactor">
    <cofactor evidence="2">
        <name>K(+)</name>
        <dbReference type="ChEBI" id="CHEBI:29103"/>
    </cofactor>
</comment>
<dbReference type="EC" id="2.7.1.40" evidence="6 21"/>
<evidence type="ECO:0000256" key="11">
    <source>
        <dbReference type="ARBA" id="ARBA00022741"/>
    </source>
</evidence>
<keyword evidence="7" id="KW-0150">Chloroplast</keyword>
<dbReference type="PANTHER" id="PTHR11817">
    <property type="entry name" value="PYRUVATE KINASE"/>
    <property type="match status" value="1"/>
</dbReference>
<gene>
    <name evidence="24" type="ORF">FNV43_RR01571</name>
</gene>
<dbReference type="PRINTS" id="PR01050">
    <property type="entry name" value="PYRUVTKNASE"/>
</dbReference>
<evidence type="ECO:0000256" key="7">
    <source>
        <dbReference type="ARBA" id="ARBA00022528"/>
    </source>
</evidence>
<comment type="cofactor">
    <cofactor evidence="1">
        <name>Mg(2+)</name>
        <dbReference type="ChEBI" id="CHEBI:18420"/>
    </cofactor>
</comment>
<dbReference type="InterPro" id="IPR015795">
    <property type="entry name" value="Pyrv_Knase_C"/>
</dbReference>
<proteinExistence type="inferred from homology"/>
<comment type="subcellular location">
    <subcellularLocation>
        <location evidence="3">Plastid</location>
        <location evidence="3">Chloroplast</location>
    </subcellularLocation>
</comment>
<dbReference type="Gene3D" id="3.20.20.60">
    <property type="entry name" value="Phosphoenolpyruvate-binding domains"/>
    <property type="match status" value="1"/>
</dbReference>
<evidence type="ECO:0000259" key="23">
    <source>
        <dbReference type="Pfam" id="PF02887"/>
    </source>
</evidence>
<comment type="caution">
    <text evidence="24">The sequence shown here is derived from an EMBL/GenBank/DDBJ whole genome shotgun (WGS) entry which is preliminary data.</text>
</comment>
<evidence type="ECO:0000256" key="4">
    <source>
        <dbReference type="ARBA" id="ARBA00004997"/>
    </source>
</evidence>
<dbReference type="OrthoDB" id="108365at2759"/>
<keyword evidence="17 21" id="KW-0324">Glycolysis</keyword>
<dbReference type="InterPro" id="IPR036918">
    <property type="entry name" value="Pyrv_Knase_C_sf"/>
</dbReference>
<evidence type="ECO:0000256" key="12">
    <source>
        <dbReference type="ARBA" id="ARBA00022777"/>
    </source>
</evidence>